<dbReference type="RefSeq" id="WP_148370292.1">
    <property type="nucleotide sequence ID" value="NZ_VSKM01000010.1"/>
</dbReference>
<comment type="caution">
    <text evidence="2">The sequence shown here is derived from an EMBL/GenBank/DDBJ whole genome shotgun (WGS) entry which is preliminary data.</text>
</comment>
<evidence type="ECO:0000313" key="2">
    <source>
        <dbReference type="EMBL" id="TYB72604.1"/>
    </source>
</evidence>
<gene>
    <name evidence="2" type="ORF">ES676_10535</name>
</gene>
<feature type="chain" id="PRO_5034980584" description="Lipoprotein" evidence="1">
    <location>
        <begin position="22"/>
        <end position="177"/>
    </location>
</feature>
<dbReference type="EMBL" id="VSKM01000010">
    <property type="protein sequence ID" value="TYB72604.1"/>
    <property type="molecule type" value="Genomic_DNA"/>
</dbReference>
<keyword evidence="3" id="KW-1185">Reference proteome</keyword>
<keyword evidence="1" id="KW-0732">Signal</keyword>
<feature type="signal peptide" evidence="1">
    <location>
        <begin position="1"/>
        <end position="21"/>
    </location>
</feature>
<evidence type="ECO:0000256" key="1">
    <source>
        <dbReference type="SAM" id="SignalP"/>
    </source>
</evidence>
<dbReference type="AlphaFoldDB" id="A0A8H2QIS8"/>
<protein>
    <recommendedName>
        <fullName evidence="4">Lipoprotein</fullName>
    </recommendedName>
</protein>
<sequence>MKTLILLLTLIVLCLSCSSQKRNSKKNNFEIFDSITFKFNKTDSLLVHEMAFTPKYEATDLQRFMFSTYGKWNNTIQTEDKLRYLVWKNIKLLDHKDALFTVAVGGKEKKTELLKVNGKPKYGRIFYCSAIVFNVNNYDCFNPESLLKEALANYFINGVKTNKKGNKAFEKEIKIDY</sequence>
<evidence type="ECO:0008006" key="4">
    <source>
        <dbReference type="Google" id="ProtNLM"/>
    </source>
</evidence>
<proteinExistence type="predicted"/>
<reference evidence="2 3" key="1">
    <citation type="submission" date="2019-08" db="EMBL/GenBank/DDBJ databases">
        <title>Genomes of Antarctic Bizionia species.</title>
        <authorList>
            <person name="Bowman J.P."/>
        </authorList>
    </citation>
    <scope>NUCLEOTIDE SEQUENCE [LARGE SCALE GENOMIC DNA]</scope>
    <source>
        <strain evidence="2 3">HFD</strain>
    </source>
</reference>
<accession>A0A8H2QIS8</accession>
<dbReference type="Proteomes" id="UP000323324">
    <property type="component" value="Unassembled WGS sequence"/>
</dbReference>
<name>A0A8H2QIS8_9FLAO</name>
<organism evidence="2 3">
    <name type="scientific">Bizionia saleffrena</name>
    <dbReference type="NCBI Taxonomy" id="291189"/>
    <lineage>
        <taxon>Bacteria</taxon>
        <taxon>Pseudomonadati</taxon>
        <taxon>Bacteroidota</taxon>
        <taxon>Flavobacteriia</taxon>
        <taxon>Flavobacteriales</taxon>
        <taxon>Flavobacteriaceae</taxon>
        <taxon>Bizionia</taxon>
    </lineage>
</organism>
<evidence type="ECO:0000313" key="3">
    <source>
        <dbReference type="Proteomes" id="UP000323324"/>
    </source>
</evidence>